<evidence type="ECO:0000256" key="7">
    <source>
        <dbReference type="ARBA" id="ARBA00023204"/>
    </source>
</evidence>
<keyword evidence="3" id="KW-0378">Hydrolase</keyword>
<dbReference type="InterPro" id="IPR013701">
    <property type="entry name" value="Lhr-like_DEAD/DEAH_assoc"/>
</dbReference>
<keyword evidence="2" id="KW-0227">DNA damage</keyword>
<feature type="domain" description="Helicase ATP-binding" evidence="11">
    <location>
        <begin position="28"/>
        <end position="204"/>
    </location>
</feature>
<dbReference type="Pfam" id="PF08494">
    <property type="entry name" value="DEAD_assoc"/>
    <property type="match status" value="1"/>
</dbReference>
<dbReference type="GO" id="GO:0006281">
    <property type="term" value="P:DNA repair"/>
    <property type="evidence" value="ECO:0007669"/>
    <property type="project" value="UniProtKB-KW"/>
</dbReference>
<dbReference type="PIRSF" id="PIRSF037307">
    <property type="entry name" value="Lhr-like_helic_prd"/>
    <property type="match status" value="1"/>
</dbReference>
<evidence type="ECO:0000256" key="10">
    <source>
        <dbReference type="SAM" id="Coils"/>
    </source>
</evidence>
<evidence type="ECO:0000256" key="2">
    <source>
        <dbReference type="ARBA" id="ARBA00022763"/>
    </source>
</evidence>
<proteinExistence type="inferred from homology"/>
<keyword evidence="10" id="KW-0175">Coiled coil</keyword>
<evidence type="ECO:0000256" key="9">
    <source>
        <dbReference type="ARBA" id="ARBA00093467"/>
    </source>
</evidence>
<evidence type="ECO:0000259" key="11">
    <source>
        <dbReference type="PROSITE" id="PS51192"/>
    </source>
</evidence>
<sequence length="910" mass="104292">MTTEMQTFADKLHQLGYKNLTPIQKIAIPKILSGSNTLIIAPTGFGKTEAAIIPIFYQIFSKRPKEISALYITPLRALNRDLQARLEKIGNELGIKIKTRHGDTSIKERKNIIENPPDLLITTPESLQYLILNKTFRELFKNLKWIIIDELQEMLYEKRGYELSVLLQRLKKISTNPQLIGISATIGDIELAKKYLDIEGNVDIAKIDAIKEFEIELRLPETLDQTIENLSVRYNLDPIVISRLKIISDIIDKYKPILVFTNTRETAEFLANSLHSIFNQNVVTHHGSLSKEIRIDIENNFKNGKLDAIIATSSLELGIDIGFISLIVQYMSPKQTTRLLQRVGRSGHSINRKAQGIIIPSNYPYDILECKNLIKLAKEGYLEKPRYEENPLDVLAHQLVGMILEGYSKKDEIIDILRKSIYFSNITESEVDEVVELLESERIIKIKDNQIRPSLRAWKYYYNTSMIPDSIKNFEVIEVSSNSKIGKLDQDFAITLDEDSIFILAGKVWKIVSISDDKIYVEKATIKKGILPSWFGESIPVEKEVSLEVYKELQNILKTHNTEFKELQKIVEEYKNKNFPELKDNEILIEIIQQDLIIINSPLGSKGNNTLGAIISLILSKDKGINVTYRNDPYHIVLSSIISISAEDIKKAINYILNLDRENIIQIIEESIKQSPQFKWKLLIEAERFGAIDKEKDLKNLGSTLLKAYTNTIIGEEAIKELITKNHDLEILDILKKFSWKILETPIPSPLSKDFLDKLMVFSQSTESEPLMLEIYKKRLLSKEIQVICIMCGWNTQTAVKNAPEKCPKCGSIFLTATYSDDKQSKEIIRKKIKGEKLKRNEIYKLEEMQKIASLFSRFGKNTFIALATNGVGPSNLGRVLSKSAEGEEKFYLALMQEEKRFLKYKKYWE</sequence>
<keyword evidence="5" id="KW-0067">ATP-binding</keyword>
<keyword evidence="8" id="KW-0413">Isomerase</keyword>
<evidence type="ECO:0000256" key="8">
    <source>
        <dbReference type="ARBA" id="ARBA00023235"/>
    </source>
</evidence>
<dbReference type="GeneID" id="36837535"/>
<dbReference type="InterPro" id="IPR011545">
    <property type="entry name" value="DEAD/DEAH_box_helicase_dom"/>
</dbReference>
<evidence type="ECO:0000256" key="6">
    <source>
        <dbReference type="ARBA" id="ARBA00023125"/>
    </source>
</evidence>
<keyword evidence="1" id="KW-0547">Nucleotide-binding</keyword>
<evidence type="ECO:0000313" key="13">
    <source>
        <dbReference type="EMBL" id="AWR97187.1"/>
    </source>
</evidence>
<dbReference type="KEGG" id="asul:DFR86_06160"/>
<keyword evidence="14" id="KW-1185">Reference proteome</keyword>
<dbReference type="SMART" id="SM00487">
    <property type="entry name" value="DEXDc"/>
    <property type="match status" value="1"/>
</dbReference>
<evidence type="ECO:0000259" key="12">
    <source>
        <dbReference type="PROSITE" id="PS51194"/>
    </source>
</evidence>
<dbReference type="InterPro" id="IPR045628">
    <property type="entry name" value="Lhr_WH_dom"/>
</dbReference>
<dbReference type="Pfam" id="PF00270">
    <property type="entry name" value="DEAD"/>
    <property type="match status" value="1"/>
</dbReference>
<dbReference type="Pfam" id="PF00271">
    <property type="entry name" value="Helicase_C"/>
    <property type="match status" value="1"/>
</dbReference>
<dbReference type="GO" id="GO:0005524">
    <property type="term" value="F:ATP binding"/>
    <property type="evidence" value="ECO:0007669"/>
    <property type="project" value="UniProtKB-KW"/>
</dbReference>
<dbReference type="Proteomes" id="UP000248410">
    <property type="component" value="Chromosome"/>
</dbReference>
<evidence type="ECO:0000256" key="1">
    <source>
        <dbReference type="ARBA" id="ARBA00022741"/>
    </source>
</evidence>
<dbReference type="InterPro" id="IPR017170">
    <property type="entry name" value="Lhr-like"/>
</dbReference>
<dbReference type="Gene3D" id="3.40.50.300">
    <property type="entry name" value="P-loop containing nucleotide triphosphate hydrolases"/>
    <property type="match status" value="2"/>
</dbReference>
<dbReference type="InterPro" id="IPR052511">
    <property type="entry name" value="ATP-dep_Helicase"/>
</dbReference>
<evidence type="ECO:0000256" key="4">
    <source>
        <dbReference type="ARBA" id="ARBA00022806"/>
    </source>
</evidence>
<dbReference type="PROSITE" id="PS51194">
    <property type="entry name" value="HELICASE_CTER"/>
    <property type="match status" value="1"/>
</dbReference>
<organism evidence="13 14">
    <name type="scientific">Acidianus sulfidivorans JP7</name>
    <dbReference type="NCBI Taxonomy" id="619593"/>
    <lineage>
        <taxon>Archaea</taxon>
        <taxon>Thermoproteota</taxon>
        <taxon>Thermoprotei</taxon>
        <taxon>Sulfolobales</taxon>
        <taxon>Sulfolobaceae</taxon>
        <taxon>Acidianus</taxon>
    </lineage>
</organism>
<comment type="similarity">
    <text evidence="9">Belongs to the Lhr helicase family. Lhr-Core subfamily.</text>
</comment>
<dbReference type="GO" id="GO:0003677">
    <property type="term" value="F:DNA binding"/>
    <property type="evidence" value="ECO:0007669"/>
    <property type="project" value="UniProtKB-KW"/>
</dbReference>
<feature type="coiled-coil region" evidence="10">
    <location>
        <begin position="550"/>
        <end position="577"/>
    </location>
</feature>
<dbReference type="Pfam" id="PF19306">
    <property type="entry name" value="WHD_Lhr"/>
    <property type="match status" value="1"/>
</dbReference>
<name>A0A2U9IME3_9CREN</name>
<evidence type="ECO:0000256" key="5">
    <source>
        <dbReference type="ARBA" id="ARBA00022840"/>
    </source>
</evidence>
<dbReference type="PANTHER" id="PTHR47962">
    <property type="entry name" value="ATP-DEPENDENT HELICASE LHR-RELATED-RELATED"/>
    <property type="match status" value="1"/>
</dbReference>
<evidence type="ECO:0000256" key="3">
    <source>
        <dbReference type="ARBA" id="ARBA00022801"/>
    </source>
</evidence>
<dbReference type="PANTHER" id="PTHR47962:SF5">
    <property type="entry name" value="ATP-DEPENDENT HELICASE LHR-RELATED"/>
    <property type="match status" value="1"/>
</dbReference>
<dbReference type="GO" id="GO:0140097">
    <property type="term" value="F:catalytic activity, acting on DNA"/>
    <property type="evidence" value="ECO:0007669"/>
    <property type="project" value="UniProtKB-ARBA"/>
</dbReference>
<evidence type="ECO:0000313" key="14">
    <source>
        <dbReference type="Proteomes" id="UP000248410"/>
    </source>
</evidence>
<dbReference type="AlphaFoldDB" id="A0A2U9IME3"/>
<feature type="domain" description="Helicase C-terminal" evidence="12">
    <location>
        <begin position="246"/>
        <end position="392"/>
    </location>
</feature>
<keyword evidence="4 13" id="KW-0347">Helicase</keyword>
<dbReference type="SUPFAM" id="SSF52540">
    <property type="entry name" value="P-loop containing nucleoside triphosphate hydrolases"/>
    <property type="match status" value="1"/>
</dbReference>
<reference evidence="13 14" key="1">
    <citation type="submission" date="2018-05" db="EMBL/GenBank/DDBJ databases">
        <title>Complete Genome Sequences of Extremely Thermoacidophilic, Metal-Mobilizing Type-Strain Members of the Archaeal Family Sulfolobaceae: Acidianus brierleyi DSM-1651T, Acidianus sulfidivorans DSM-18786T, Metallosphaera hakonensis DSM-7519T, and Metallosphaera prunae DSM-10039T.</title>
        <authorList>
            <person name="Counts J.A."/>
            <person name="Kelly R.M."/>
        </authorList>
    </citation>
    <scope>NUCLEOTIDE SEQUENCE [LARGE SCALE GENOMIC DNA]</scope>
    <source>
        <strain evidence="13 14">JP7</strain>
    </source>
</reference>
<dbReference type="EMBL" id="CP029288">
    <property type="protein sequence ID" value="AWR97187.1"/>
    <property type="molecule type" value="Genomic_DNA"/>
</dbReference>
<accession>A0A2U9IME3</accession>
<keyword evidence="6" id="KW-0238">DNA-binding</keyword>
<dbReference type="GO" id="GO:0004386">
    <property type="term" value="F:helicase activity"/>
    <property type="evidence" value="ECO:0007669"/>
    <property type="project" value="UniProtKB-KW"/>
</dbReference>
<dbReference type="InterPro" id="IPR027417">
    <property type="entry name" value="P-loop_NTPase"/>
</dbReference>
<dbReference type="RefSeq" id="WP_110380077.1">
    <property type="nucleotide sequence ID" value="NZ_CP029288.2"/>
</dbReference>
<dbReference type="InterPro" id="IPR014001">
    <property type="entry name" value="Helicase_ATP-bd"/>
</dbReference>
<dbReference type="InterPro" id="IPR001650">
    <property type="entry name" value="Helicase_C-like"/>
</dbReference>
<dbReference type="GO" id="GO:0016887">
    <property type="term" value="F:ATP hydrolysis activity"/>
    <property type="evidence" value="ECO:0007669"/>
    <property type="project" value="TreeGrafter"/>
</dbReference>
<dbReference type="PROSITE" id="PS51192">
    <property type="entry name" value="HELICASE_ATP_BIND_1"/>
    <property type="match status" value="1"/>
</dbReference>
<keyword evidence="7" id="KW-0234">DNA repair</keyword>
<dbReference type="OrthoDB" id="33870at2157"/>
<gene>
    <name evidence="13" type="ORF">DFR86_06160</name>
</gene>
<dbReference type="SMART" id="SM00490">
    <property type="entry name" value="HELICc"/>
    <property type="match status" value="1"/>
</dbReference>
<protein>
    <submittedName>
        <fullName evidence="13">Helicase</fullName>
    </submittedName>
</protein>